<proteinExistence type="predicted"/>
<evidence type="ECO:0000313" key="2">
    <source>
        <dbReference type="EMBL" id="QRC99644.1"/>
    </source>
</evidence>
<organism evidence="2 3">
    <name type="scientific">Phaeosphaeria nodorum (strain SN15 / ATCC MYA-4574 / FGSC 10173)</name>
    <name type="common">Glume blotch fungus</name>
    <name type="synonym">Parastagonospora nodorum</name>
    <dbReference type="NCBI Taxonomy" id="321614"/>
    <lineage>
        <taxon>Eukaryota</taxon>
        <taxon>Fungi</taxon>
        <taxon>Dikarya</taxon>
        <taxon>Ascomycota</taxon>
        <taxon>Pezizomycotina</taxon>
        <taxon>Dothideomycetes</taxon>
        <taxon>Pleosporomycetidae</taxon>
        <taxon>Pleosporales</taxon>
        <taxon>Pleosporineae</taxon>
        <taxon>Phaeosphaeriaceae</taxon>
        <taxon>Parastagonospora</taxon>
    </lineage>
</organism>
<keyword evidence="1" id="KW-0472">Membrane</keyword>
<sequence length="171" mass="19692">YIANRTRHQTTSHISAIMDFIQDYASLLPRLLPMSLANPLLTLLSTGLGITRTLQTHLNPLITRLVTQPDVASILALIVILFLSLKILDMMYRAVMFWINMFIRIAIWGSVLVVGLWVYNRGPEGFVEDVSGLAEFWMGEFQKYTGEVKEYRESEKSQIKMKAEQRKKGWR</sequence>
<dbReference type="InterPro" id="IPR024316">
    <property type="entry name" value="APQ12"/>
</dbReference>
<dbReference type="OrthoDB" id="3559694at2759"/>
<reference evidence="3" key="1">
    <citation type="journal article" date="2021" name="BMC Genomics">
        <title>Chromosome-level genome assembly and manually-curated proteome of model necrotroph Parastagonospora nodorum Sn15 reveals a genome-wide trove of candidate effector homologs, and redundancy of virulence-related functions within an accessory chromosome.</title>
        <authorList>
            <person name="Bertazzoni S."/>
            <person name="Jones D.A.B."/>
            <person name="Phan H.T."/>
            <person name="Tan K.-C."/>
            <person name="Hane J.K."/>
        </authorList>
    </citation>
    <scope>NUCLEOTIDE SEQUENCE [LARGE SCALE GENOMIC DNA]</scope>
    <source>
        <strain evidence="3">SN15 / ATCC MYA-4574 / FGSC 10173)</strain>
    </source>
</reference>
<feature type="non-terminal residue" evidence="2">
    <location>
        <position position="171"/>
    </location>
</feature>
<keyword evidence="1" id="KW-1133">Transmembrane helix</keyword>
<evidence type="ECO:0000256" key="1">
    <source>
        <dbReference type="SAM" id="Phobius"/>
    </source>
</evidence>
<dbReference type="Pfam" id="PF12716">
    <property type="entry name" value="Apq12"/>
    <property type="match status" value="1"/>
</dbReference>
<evidence type="ECO:0000313" key="3">
    <source>
        <dbReference type="Proteomes" id="UP000663193"/>
    </source>
</evidence>
<keyword evidence="1" id="KW-0812">Transmembrane</keyword>
<name>A0A7U2I2Q6_PHANO</name>
<dbReference type="VEuPathDB" id="FungiDB:JI435_150330"/>
<dbReference type="EMBL" id="CP069032">
    <property type="protein sequence ID" value="QRC99644.1"/>
    <property type="molecule type" value="Genomic_DNA"/>
</dbReference>
<feature type="transmembrane region" description="Helical" evidence="1">
    <location>
        <begin position="71"/>
        <end position="88"/>
    </location>
</feature>
<accession>A0A7U2I2Q6</accession>
<keyword evidence="3" id="KW-1185">Reference proteome</keyword>
<protein>
    <submittedName>
        <fullName evidence="2">Uncharacterized protein</fullName>
    </submittedName>
</protein>
<dbReference type="Proteomes" id="UP000663193">
    <property type="component" value="Chromosome 10"/>
</dbReference>
<dbReference type="AlphaFoldDB" id="A0A7U2I2Q6"/>
<feature type="transmembrane region" description="Helical" evidence="1">
    <location>
        <begin position="31"/>
        <end position="51"/>
    </location>
</feature>
<gene>
    <name evidence="2" type="ORF">JI435_150330</name>
</gene>
<feature type="transmembrane region" description="Helical" evidence="1">
    <location>
        <begin position="95"/>
        <end position="119"/>
    </location>
</feature>